<gene>
    <name evidence="3" type="ORF">BAUCODRAFT_148979</name>
</gene>
<sequence length="567" mass="62570">MLWKSPHPGLDIPETLTTWQWAFESPRYAPTHYAAKENLGSYVDVATNKRLTYDTVKESATLLSTVLVQKHGLKPGDTVSLFSTNSIWYPVAMWATVRAGGRVNGASSAYNAEEMAFAMKTASTRFLFTLPASLDVAVAAADAVGLPHSNIFLLDGQRNGFVSLQNLVAEGQAYFVLPSWQIPPSQTNRDVCGYLNFSSGTTGLPKAVMLSHHNIIAQCHQLKQLQLVSSGKRYTILAVMPLFHITGLVRFCHYPVFMNGDCIMMPSFNMETMLKTIIQHEIEELILVPPIIIRVVRDPVVDKYLADLQRVVKRWSSGSAPTAPEIIQLLKKKFPNTGFRQGYGATESTACISCHPPSHYDYKYAHTGGLPCANTVVKVVDLDDPTSELGTNQTGEICAKGPQIAMGYLNNPAATAETFKGGFLHTGDVGHIDDEGLIHIEDRIKEMIKVKGQQVPPAELEDLLLGHDMVEDCAVLGIPDDYAGEKPKAYVVPKASVEASQEVGQTLLRFVQEKKVKYKWLSEIEFCTAIPKSPTGKLLRRILKARDRESGRNKGLCVTDRPERARL</sequence>
<dbReference type="InterPro" id="IPR020845">
    <property type="entry name" value="AMP-binding_CS"/>
</dbReference>
<dbReference type="HOGENOM" id="CLU_000022_59_2_1"/>
<dbReference type="SUPFAM" id="SSF56801">
    <property type="entry name" value="Acetyl-CoA synthetase-like"/>
    <property type="match status" value="1"/>
</dbReference>
<evidence type="ECO:0000259" key="2">
    <source>
        <dbReference type="Pfam" id="PF13193"/>
    </source>
</evidence>
<accession>M2LKX1</accession>
<dbReference type="GeneID" id="19108912"/>
<protein>
    <submittedName>
        <fullName evidence="3">Uncharacterized protein</fullName>
    </submittedName>
</protein>
<dbReference type="Gene3D" id="3.40.50.12780">
    <property type="entry name" value="N-terminal domain of ligase-like"/>
    <property type="match status" value="1"/>
</dbReference>
<dbReference type="RefSeq" id="XP_007677641.1">
    <property type="nucleotide sequence ID" value="XM_007679451.1"/>
</dbReference>
<dbReference type="InterPro" id="IPR025110">
    <property type="entry name" value="AMP-bd_C"/>
</dbReference>
<dbReference type="Gene3D" id="3.30.300.30">
    <property type="match status" value="1"/>
</dbReference>
<organism evidence="3 4">
    <name type="scientific">Baudoinia panamericana (strain UAMH 10762)</name>
    <name type="common">Angels' share fungus</name>
    <name type="synonym">Baudoinia compniacensis (strain UAMH 10762)</name>
    <dbReference type="NCBI Taxonomy" id="717646"/>
    <lineage>
        <taxon>Eukaryota</taxon>
        <taxon>Fungi</taxon>
        <taxon>Dikarya</taxon>
        <taxon>Ascomycota</taxon>
        <taxon>Pezizomycotina</taxon>
        <taxon>Dothideomycetes</taxon>
        <taxon>Dothideomycetidae</taxon>
        <taxon>Mycosphaerellales</taxon>
        <taxon>Teratosphaeriaceae</taxon>
        <taxon>Baudoinia</taxon>
    </lineage>
</organism>
<proteinExistence type="predicted"/>
<dbReference type="Pfam" id="PF13193">
    <property type="entry name" value="AMP-binding_C"/>
    <property type="match status" value="1"/>
</dbReference>
<dbReference type="OMA" id="ECTAPCA"/>
<evidence type="ECO:0000259" key="1">
    <source>
        <dbReference type="Pfam" id="PF00501"/>
    </source>
</evidence>
<dbReference type="EMBL" id="KB445557">
    <property type="protein sequence ID" value="EMC94932.1"/>
    <property type="molecule type" value="Genomic_DNA"/>
</dbReference>
<dbReference type="GO" id="GO:0016405">
    <property type="term" value="F:CoA-ligase activity"/>
    <property type="evidence" value="ECO:0007669"/>
    <property type="project" value="TreeGrafter"/>
</dbReference>
<dbReference type="PANTHER" id="PTHR24096">
    <property type="entry name" value="LONG-CHAIN-FATTY-ACID--COA LIGASE"/>
    <property type="match status" value="1"/>
</dbReference>
<dbReference type="InterPro" id="IPR045851">
    <property type="entry name" value="AMP-bd_C_sf"/>
</dbReference>
<reference evidence="3 4" key="1">
    <citation type="journal article" date="2012" name="PLoS Pathog.">
        <title>Diverse lifestyles and strategies of plant pathogenesis encoded in the genomes of eighteen Dothideomycetes fungi.</title>
        <authorList>
            <person name="Ohm R.A."/>
            <person name="Feau N."/>
            <person name="Henrissat B."/>
            <person name="Schoch C.L."/>
            <person name="Horwitz B.A."/>
            <person name="Barry K.W."/>
            <person name="Condon B.J."/>
            <person name="Copeland A.C."/>
            <person name="Dhillon B."/>
            <person name="Glaser F."/>
            <person name="Hesse C.N."/>
            <person name="Kosti I."/>
            <person name="LaButti K."/>
            <person name="Lindquist E.A."/>
            <person name="Lucas S."/>
            <person name="Salamov A.A."/>
            <person name="Bradshaw R.E."/>
            <person name="Ciuffetti L."/>
            <person name="Hamelin R.C."/>
            <person name="Kema G.H.J."/>
            <person name="Lawrence C."/>
            <person name="Scott J.A."/>
            <person name="Spatafora J.W."/>
            <person name="Turgeon B.G."/>
            <person name="de Wit P.J.G.M."/>
            <person name="Zhong S."/>
            <person name="Goodwin S.B."/>
            <person name="Grigoriev I.V."/>
        </authorList>
    </citation>
    <scope>NUCLEOTIDE SEQUENCE [LARGE SCALE GENOMIC DNA]</scope>
    <source>
        <strain evidence="3 4">UAMH 10762</strain>
    </source>
</reference>
<dbReference type="STRING" id="717646.M2LKX1"/>
<dbReference type="Pfam" id="PF00501">
    <property type="entry name" value="AMP-binding"/>
    <property type="match status" value="1"/>
</dbReference>
<name>M2LKX1_BAUPA</name>
<dbReference type="PROSITE" id="PS00455">
    <property type="entry name" value="AMP_BINDING"/>
    <property type="match status" value="1"/>
</dbReference>
<dbReference type="AlphaFoldDB" id="M2LKX1"/>
<dbReference type="InterPro" id="IPR000873">
    <property type="entry name" value="AMP-dep_synth/lig_dom"/>
</dbReference>
<dbReference type="KEGG" id="bcom:BAUCODRAFT_148979"/>
<dbReference type="eggNOG" id="KOG1176">
    <property type="taxonomic scope" value="Eukaryota"/>
</dbReference>
<dbReference type="InterPro" id="IPR042099">
    <property type="entry name" value="ANL_N_sf"/>
</dbReference>
<evidence type="ECO:0000313" key="3">
    <source>
        <dbReference type="EMBL" id="EMC94932.1"/>
    </source>
</evidence>
<dbReference type="OrthoDB" id="6509636at2759"/>
<dbReference type="PANTHER" id="PTHR24096:SF422">
    <property type="entry name" value="BCDNA.GH02901"/>
    <property type="match status" value="1"/>
</dbReference>
<feature type="domain" description="AMP-binding enzyme C-terminal" evidence="2">
    <location>
        <begin position="459"/>
        <end position="537"/>
    </location>
</feature>
<feature type="domain" description="AMP-dependent synthetase/ligase" evidence="1">
    <location>
        <begin position="44"/>
        <end position="409"/>
    </location>
</feature>
<keyword evidence="4" id="KW-1185">Reference proteome</keyword>
<evidence type="ECO:0000313" key="4">
    <source>
        <dbReference type="Proteomes" id="UP000011761"/>
    </source>
</evidence>
<dbReference type="Proteomes" id="UP000011761">
    <property type="component" value="Unassembled WGS sequence"/>
</dbReference>